<dbReference type="PANTHER" id="PTHR45833">
    <property type="entry name" value="METHIONINE SYNTHASE"/>
    <property type="match status" value="1"/>
</dbReference>
<dbReference type="AlphaFoldDB" id="A0A0M3I6G0"/>
<dbReference type="GO" id="GO:0046872">
    <property type="term" value="F:metal ion binding"/>
    <property type="evidence" value="ECO:0007669"/>
    <property type="project" value="UniProtKB-KW"/>
</dbReference>
<dbReference type="Pfam" id="PF02965">
    <property type="entry name" value="Met_synt_B12"/>
    <property type="match status" value="1"/>
</dbReference>
<evidence type="ECO:0000313" key="6">
    <source>
        <dbReference type="WBParaSite" id="ALUE_0001263401-mRNA-1"/>
    </source>
</evidence>
<dbReference type="GO" id="GO:0008705">
    <property type="term" value="F:methionine synthase activity"/>
    <property type="evidence" value="ECO:0007669"/>
    <property type="project" value="InterPro"/>
</dbReference>
<reference evidence="6" key="1">
    <citation type="submission" date="2017-02" db="UniProtKB">
        <authorList>
            <consortium name="WormBaseParasite"/>
        </authorList>
    </citation>
    <scope>IDENTIFICATION</scope>
</reference>
<sequence>MEPAASICGLYFAHPQSQYFAVGKVDKDQVEDYALRKRESVQSIEYWLAPILGYDVEK</sequence>
<name>A0A0M3I6G0_ASCLU</name>
<evidence type="ECO:0000313" key="5">
    <source>
        <dbReference type="Proteomes" id="UP000036681"/>
    </source>
</evidence>
<keyword evidence="2" id="KW-0170">Cobalt</keyword>
<dbReference type="PANTHER" id="PTHR45833:SF1">
    <property type="entry name" value="METHIONINE SYNTHASE"/>
    <property type="match status" value="1"/>
</dbReference>
<dbReference type="WBParaSite" id="ALUE_0001263401-mRNA-1">
    <property type="protein sequence ID" value="ALUE_0001263401-mRNA-1"/>
    <property type="gene ID" value="ALUE_0001263401"/>
</dbReference>
<evidence type="ECO:0000259" key="4">
    <source>
        <dbReference type="PROSITE" id="PS50974"/>
    </source>
</evidence>
<dbReference type="InterPro" id="IPR037010">
    <property type="entry name" value="VitB12-dep_Met_synth_activ_sf"/>
</dbReference>
<dbReference type="GO" id="GO:0046653">
    <property type="term" value="P:tetrahydrofolate metabolic process"/>
    <property type="evidence" value="ECO:0007669"/>
    <property type="project" value="TreeGrafter"/>
</dbReference>
<keyword evidence="3" id="KW-0808">Transferase</keyword>
<dbReference type="SUPFAM" id="SSF56507">
    <property type="entry name" value="Methionine synthase activation domain-like"/>
    <property type="match status" value="1"/>
</dbReference>
<dbReference type="Proteomes" id="UP000036681">
    <property type="component" value="Unplaced"/>
</dbReference>
<proteinExistence type="predicted"/>
<dbReference type="GO" id="GO:0032259">
    <property type="term" value="P:methylation"/>
    <property type="evidence" value="ECO:0007669"/>
    <property type="project" value="UniProtKB-KW"/>
</dbReference>
<dbReference type="InterPro" id="IPR050554">
    <property type="entry name" value="Met_Synthase/Corrinoid"/>
</dbReference>
<keyword evidence="1" id="KW-0479">Metal-binding</keyword>
<keyword evidence="5" id="KW-1185">Reference proteome</keyword>
<evidence type="ECO:0000256" key="3">
    <source>
        <dbReference type="PROSITE-ProRule" id="PRU00346"/>
    </source>
</evidence>
<feature type="domain" description="AdoMet activation" evidence="4">
    <location>
        <begin position="1"/>
        <end position="57"/>
    </location>
</feature>
<accession>A0A0M3I6G0</accession>
<dbReference type="InterPro" id="IPR004223">
    <property type="entry name" value="VitB12-dep_Met_synth_activ_dom"/>
</dbReference>
<evidence type="ECO:0000256" key="2">
    <source>
        <dbReference type="ARBA" id="ARBA00023285"/>
    </source>
</evidence>
<organism evidence="5 6">
    <name type="scientific">Ascaris lumbricoides</name>
    <name type="common">Giant roundworm</name>
    <dbReference type="NCBI Taxonomy" id="6252"/>
    <lineage>
        <taxon>Eukaryota</taxon>
        <taxon>Metazoa</taxon>
        <taxon>Ecdysozoa</taxon>
        <taxon>Nematoda</taxon>
        <taxon>Chromadorea</taxon>
        <taxon>Rhabditida</taxon>
        <taxon>Spirurina</taxon>
        <taxon>Ascaridomorpha</taxon>
        <taxon>Ascaridoidea</taxon>
        <taxon>Ascarididae</taxon>
        <taxon>Ascaris</taxon>
    </lineage>
</organism>
<dbReference type="Gene3D" id="3.10.196.10">
    <property type="entry name" value="Vitamin B12-dependent methionine synthase, activation domain"/>
    <property type="match status" value="1"/>
</dbReference>
<dbReference type="GO" id="GO:0050667">
    <property type="term" value="P:homocysteine metabolic process"/>
    <property type="evidence" value="ECO:0007669"/>
    <property type="project" value="TreeGrafter"/>
</dbReference>
<dbReference type="PROSITE" id="PS50974">
    <property type="entry name" value="ADOMET_ACTIVATION"/>
    <property type="match status" value="1"/>
</dbReference>
<dbReference type="GO" id="GO:0005829">
    <property type="term" value="C:cytosol"/>
    <property type="evidence" value="ECO:0007669"/>
    <property type="project" value="TreeGrafter"/>
</dbReference>
<keyword evidence="3" id="KW-0489">Methyltransferase</keyword>
<protein>
    <submittedName>
        <fullName evidence="6">AdoMet activation domain-containing protein</fullName>
    </submittedName>
</protein>
<evidence type="ECO:0000256" key="1">
    <source>
        <dbReference type="ARBA" id="ARBA00022723"/>
    </source>
</evidence>